<keyword evidence="4 12" id="KW-0436">Ligase</keyword>
<dbReference type="FunFam" id="2.40.30.130:FF:000001">
    <property type="entry name" value="Alanine--tRNA ligase"/>
    <property type="match status" value="1"/>
</dbReference>
<dbReference type="PROSITE" id="PS50860">
    <property type="entry name" value="AA_TRNA_LIGASE_II_ALA"/>
    <property type="match status" value="1"/>
</dbReference>
<dbReference type="SUPFAM" id="SSF55186">
    <property type="entry name" value="ThrRS/AlaRS common domain"/>
    <property type="match status" value="1"/>
</dbReference>
<evidence type="ECO:0000256" key="1">
    <source>
        <dbReference type="ARBA" id="ARBA00004496"/>
    </source>
</evidence>
<dbReference type="PANTHER" id="PTHR11777:SF9">
    <property type="entry name" value="ALANINE--TRNA LIGASE, CYTOPLASMIC"/>
    <property type="match status" value="1"/>
</dbReference>
<evidence type="ECO:0000256" key="6">
    <source>
        <dbReference type="ARBA" id="ARBA00022741"/>
    </source>
</evidence>
<comment type="function">
    <text evidence="12">Catalyzes the attachment of alanine to tRNA(Ala) in a two-step reaction: alanine is first activated by ATP to form Ala-AMP and then transferred to the acceptor end of tRNA(Ala). Also edits incorrectly charged Ser-tRNA(Ala) and Gly-tRNA(Ala) via its editing domain.</text>
</comment>
<dbReference type="Gene3D" id="3.30.54.20">
    <property type="match status" value="1"/>
</dbReference>
<comment type="subcellular location">
    <subcellularLocation>
        <location evidence="1 12">Cytoplasm</location>
    </subcellularLocation>
</comment>
<dbReference type="InterPro" id="IPR018164">
    <property type="entry name" value="Ala-tRNA-synth_IIc_N"/>
</dbReference>
<evidence type="ECO:0000256" key="8">
    <source>
        <dbReference type="ARBA" id="ARBA00022840"/>
    </source>
</evidence>
<reference evidence="15 16" key="1">
    <citation type="journal article" date="2014" name="Microbiology">
        <title>Unravelling the complete genome sequence of Advenella mimigardefordensis strain DPN7T and novel insights in the catabolism of the xenobiotic polythioester precursor 3,3'-dithiodipropionate.</title>
        <authorList>
            <person name="Wubbeler J.H."/>
            <person name="Hiessl S."/>
            <person name="Schuldes J."/>
            <person name="Thurmer A."/>
            <person name="Daniel R."/>
            <person name="Steinbuchel A."/>
        </authorList>
    </citation>
    <scope>NUCLEOTIDE SEQUENCE [LARGE SCALE GENOMIC DNA]</scope>
    <source>
        <strain evidence="16">DSM 17166 / LMG 22922 / DPN7</strain>
    </source>
</reference>
<dbReference type="OrthoDB" id="9803884at2"/>
<dbReference type="InterPro" id="IPR045864">
    <property type="entry name" value="aa-tRNA-synth_II/BPL/LPL"/>
</dbReference>
<dbReference type="GO" id="GO:0005524">
    <property type="term" value="F:ATP binding"/>
    <property type="evidence" value="ECO:0007669"/>
    <property type="project" value="UniProtKB-UniRule"/>
</dbReference>
<evidence type="ECO:0000256" key="4">
    <source>
        <dbReference type="ARBA" id="ARBA00022598"/>
    </source>
</evidence>
<keyword evidence="13" id="KW-0175">Coiled coil</keyword>
<keyword evidence="3 12" id="KW-0820">tRNA-binding</keyword>
<dbReference type="EC" id="6.1.1.7" evidence="12"/>
<keyword evidence="8 12" id="KW-0067">ATP-binding</keyword>
<evidence type="ECO:0000256" key="12">
    <source>
        <dbReference type="HAMAP-Rule" id="MF_00036"/>
    </source>
</evidence>
<dbReference type="Gene3D" id="3.30.930.10">
    <property type="entry name" value="Bira Bifunctional Protein, Domain 2"/>
    <property type="match status" value="1"/>
</dbReference>
<comment type="similarity">
    <text evidence="2 12">Belongs to the class-II aminoacyl-tRNA synthetase family.</text>
</comment>
<dbReference type="InterPro" id="IPR018162">
    <property type="entry name" value="Ala-tRNA-ligase_IIc_anticod-bd"/>
</dbReference>
<dbReference type="Proteomes" id="UP000019095">
    <property type="component" value="Chromosome"/>
</dbReference>
<evidence type="ECO:0000259" key="14">
    <source>
        <dbReference type="PROSITE" id="PS50860"/>
    </source>
</evidence>
<dbReference type="SUPFAM" id="SSF55681">
    <property type="entry name" value="Class II aaRS and biotin synthetases"/>
    <property type="match status" value="1"/>
</dbReference>
<dbReference type="STRING" id="1247726.MIM_c18450"/>
<gene>
    <name evidence="12 15" type="primary">alaS</name>
    <name evidence="15" type="ORF">MIM_c18450</name>
</gene>
<evidence type="ECO:0000313" key="16">
    <source>
        <dbReference type="Proteomes" id="UP000019095"/>
    </source>
</evidence>
<keyword evidence="6 12" id="KW-0547">Nucleotide-binding</keyword>
<dbReference type="GO" id="GO:0005829">
    <property type="term" value="C:cytosol"/>
    <property type="evidence" value="ECO:0007669"/>
    <property type="project" value="TreeGrafter"/>
</dbReference>
<dbReference type="Pfam" id="PF01411">
    <property type="entry name" value="tRNA-synt_2c"/>
    <property type="match status" value="1"/>
</dbReference>
<dbReference type="Pfam" id="PF07973">
    <property type="entry name" value="tRNA_SAD"/>
    <property type="match status" value="1"/>
</dbReference>
<accession>W0PF59</accession>
<dbReference type="GO" id="GO:0045892">
    <property type="term" value="P:negative regulation of DNA-templated transcription"/>
    <property type="evidence" value="ECO:0007669"/>
    <property type="project" value="TreeGrafter"/>
</dbReference>
<keyword evidence="7 12" id="KW-0862">Zinc</keyword>
<dbReference type="InterPro" id="IPR009000">
    <property type="entry name" value="Transl_B-barrel_sf"/>
</dbReference>
<keyword evidence="16" id="KW-1185">Reference proteome</keyword>
<dbReference type="PRINTS" id="PR00980">
    <property type="entry name" value="TRNASYNTHALA"/>
</dbReference>
<dbReference type="eggNOG" id="COG0013">
    <property type="taxonomic scope" value="Bacteria"/>
</dbReference>
<organism evidence="15 16">
    <name type="scientific">Advenella mimigardefordensis (strain DSM 17166 / LMG 22922 / DPN7)</name>
    <dbReference type="NCBI Taxonomy" id="1247726"/>
    <lineage>
        <taxon>Bacteria</taxon>
        <taxon>Pseudomonadati</taxon>
        <taxon>Pseudomonadota</taxon>
        <taxon>Betaproteobacteria</taxon>
        <taxon>Burkholderiales</taxon>
        <taxon>Alcaligenaceae</taxon>
    </lineage>
</organism>
<dbReference type="SUPFAM" id="SSF50447">
    <property type="entry name" value="Translation proteins"/>
    <property type="match status" value="1"/>
</dbReference>
<protein>
    <recommendedName>
        <fullName evidence="12">Alanine--tRNA ligase</fullName>
        <ecNumber evidence="12">6.1.1.7</ecNumber>
    </recommendedName>
    <alternativeName>
        <fullName evidence="12">Alanyl-tRNA synthetase</fullName>
        <shortName evidence="12">AlaRS</shortName>
    </alternativeName>
</protein>
<feature type="coiled-coil region" evidence="13">
    <location>
        <begin position="728"/>
        <end position="755"/>
    </location>
</feature>
<dbReference type="InterPro" id="IPR003156">
    <property type="entry name" value="DHHA1_dom"/>
</dbReference>
<dbReference type="InterPro" id="IPR002318">
    <property type="entry name" value="Ala-tRNA-lgiase_IIc"/>
</dbReference>
<dbReference type="InterPro" id="IPR012947">
    <property type="entry name" value="tRNA_SAD"/>
</dbReference>
<dbReference type="RefSeq" id="WP_025372559.1">
    <property type="nucleotide sequence ID" value="NZ_CP003915.1"/>
</dbReference>
<feature type="binding site" evidence="12">
    <location>
        <position position="561"/>
    </location>
    <ligand>
        <name>Zn(2+)</name>
        <dbReference type="ChEBI" id="CHEBI:29105"/>
    </ligand>
</feature>
<dbReference type="InterPro" id="IPR018165">
    <property type="entry name" value="Ala-tRNA-synth_IIc_core"/>
</dbReference>
<dbReference type="FunFam" id="3.30.980.10:FF:000004">
    <property type="entry name" value="Alanine--tRNA ligase, cytoplasmic"/>
    <property type="match status" value="1"/>
</dbReference>
<proteinExistence type="inferred from homology"/>
<keyword evidence="10 12" id="KW-0648">Protein biosynthesis</keyword>
<dbReference type="GO" id="GO:0006419">
    <property type="term" value="P:alanyl-tRNA aminoacylation"/>
    <property type="evidence" value="ECO:0007669"/>
    <property type="project" value="UniProtKB-UniRule"/>
</dbReference>
<dbReference type="HAMAP" id="MF_00036_B">
    <property type="entry name" value="Ala_tRNA_synth_B"/>
    <property type="match status" value="1"/>
</dbReference>
<dbReference type="CDD" id="cd00673">
    <property type="entry name" value="AlaRS_core"/>
    <property type="match status" value="1"/>
</dbReference>
<feature type="domain" description="Alanyl-transfer RNA synthetases family profile" evidence="14">
    <location>
        <begin position="1"/>
        <end position="705"/>
    </location>
</feature>
<dbReference type="GO" id="GO:0000049">
    <property type="term" value="F:tRNA binding"/>
    <property type="evidence" value="ECO:0007669"/>
    <property type="project" value="UniProtKB-KW"/>
</dbReference>
<dbReference type="PANTHER" id="PTHR11777">
    <property type="entry name" value="ALANYL-TRNA SYNTHETASE"/>
    <property type="match status" value="1"/>
</dbReference>
<comment type="catalytic activity">
    <reaction evidence="12">
        <text>tRNA(Ala) + L-alanine + ATP = L-alanyl-tRNA(Ala) + AMP + diphosphate</text>
        <dbReference type="Rhea" id="RHEA:12540"/>
        <dbReference type="Rhea" id="RHEA-COMP:9657"/>
        <dbReference type="Rhea" id="RHEA-COMP:9923"/>
        <dbReference type="ChEBI" id="CHEBI:30616"/>
        <dbReference type="ChEBI" id="CHEBI:33019"/>
        <dbReference type="ChEBI" id="CHEBI:57972"/>
        <dbReference type="ChEBI" id="CHEBI:78442"/>
        <dbReference type="ChEBI" id="CHEBI:78497"/>
        <dbReference type="ChEBI" id="CHEBI:456215"/>
        <dbReference type="EC" id="6.1.1.7"/>
    </reaction>
</comment>
<dbReference type="InterPro" id="IPR023033">
    <property type="entry name" value="Ala_tRNA_ligase_euk/bac"/>
</dbReference>
<dbReference type="SMART" id="SM00863">
    <property type="entry name" value="tRNA_SAD"/>
    <property type="match status" value="1"/>
</dbReference>
<sequence>MKVADIRQKFLHFFESKGHTIVPSSSLVPGNDPTLLFTNSGMVQFKDVFTGKETRPYSRATTSQRCLRAGGKHNDLENVGYTARHHTFFEMLGNFSFGDYFKQDAIRYGWELLTTVYGLPAEKLWVTVYQEDDEAYDIWLKEIGVPAERIIRIGDNKGARYASDNFWQMADTGPCGPCSEIFYDHGPDVWGGPPGSPEEDGDRYIEVWNLVFMQFERDQQGNMTPLPRPCVDTGMGLERIAAVLQHVHSNYEIDLFQNLIKAAARETGTSDLTNNSLKVIADHIRACSFMIVDGVIPGNVGRGYVLRRIIRRALRHGHQLGKTTPFFHQLVTDLVEQMGEAYPELAKSAEHVASVIRQEEVRFQETLVNGMRILNDELAALGKDGVLDGQTAFRLYDTFGFPFDLTADVCRERGFGVDQAGYDQAMAHQKAQAKASGKFKMAANLQYEGAQTRFEGYEHLQTSATIQALYVDGTLVDAVQEGQDAIVVLDTTPFYAESGGQVGDSGTLTGFGSAFDVVDTQKIQANVFGHHGAVSLGSLKVGDQVQALVDTDRRQATMRNHSATHLLHKALKQVLGEHVQQRGSLVDPDKTRFDFSHGAPVTATQIRDVEAIVNNEVLANNAVAARVMAFDDAVADGAMALFGEKYGDTVRVLDIGFSRELCGGTHVARTGDIGLFKIVSEGGVGEGVRRVEAITGHNAFGWVQNLNASVQQAAAILKTSPADLVERTRLQQEQLRAAEKEMDRIKAKLAAASSADLSSQAVQVKGTQLLALVVPNADPKSLRGLIDNLKNTLKSGIVLLATESDGKVSVAAGVTQDLTGKVKAGDLVSHVSAQIGGKGGGRPDMAMGGGTDTAALPGAVAGVQEWVESRL</sequence>
<comment type="domain">
    <text evidence="12">Consists of three domains; the N-terminal catalytic domain, the editing domain and the C-terminal C-Ala domain. The editing domain removes incorrectly charged amino acids, while the C-Ala domain, along with tRNA(Ala), serves as a bridge to cooperatively bring together the editing and aminoacylation centers thus stimulating deacylation of misacylated tRNAs.</text>
</comment>
<comment type="cofactor">
    <cofactor evidence="12">
        <name>Zn(2+)</name>
        <dbReference type="ChEBI" id="CHEBI:29105"/>
    </cofactor>
    <text evidence="12">Binds 1 zinc ion per subunit.</text>
</comment>
<dbReference type="NCBIfam" id="TIGR00344">
    <property type="entry name" value="alaS"/>
    <property type="match status" value="1"/>
</dbReference>
<dbReference type="InterPro" id="IPR050058">
    <property type="entry name" value="Ala-tRNA_ligase"/>
</dbReference>
<feature type="binding site" evidence="12">
    <location>
        <position position="662"/>
    </location>
    <ligand>
        <name>Zn(2+)</name>
        <dbReference type="ChEBI" id="CHEBI:29105"/>
    </ligand>
</feature>
<evidence type="ECO:0000256" key="7">
    <source>
        <dbReference type="ARBA" id="ARBA00022833"/>
    </source>
</evidence>
<dbReference type="HOGENOM" id="CLU_004485_1_1_4"/>
<dbReference type="GO" id="GO:0002161">
    <property type="term" value="F:aminoacyl-tRNA deacylase activity"/>
    <property type="evidence" value="ECO:0007669"/>
    <property type="project" value="TreeGrafter"/>
</dbReference>
<evidence type="ECO:0000256" key="5">
    <source>
        <dbReference type="ARBA" id="ARBA00022723"/>
    </source>
</evidence>
<evidence type="ECO:0000256" key="13">
    <source>
        <dbReference type="SAM" id="Coils"/>
    </source>
</evidence>
<feature type="binding site" evidence="12">
    <location>
        <position position="565"/>
    </location>
    <ligand>
        <name>Zn(2+)</name>
        <dbReference type="ChEBI" id="CHEBI:29105"/>
    </ligand>
</feature>
<keyword evidence="5 12" id="KW-0479">Metal-binding</keyword>
<evidence type="ECO:0000256" key="11">
    <source>
        <dbReference type="ARBA" id="ARBA00023146"/>
    </source>
</evidence>
<dbReference type="Gene3D" id="2.40.30.130">
    <property type="match status" value="1"/>
</dbReference>
<dbReference type="Gene3D" id="3.30.980.10">
    <property type="entry name" value="Threonyl-trna Synthetase, Chain A, domain 2"/>
    <property type="match status" value="1"/>
</dbReference>
<evidence type="ECO:0000313" key="15">
    <source>
        <dbReference type="EMBL" id="AHG63925.1"/>
    </source>
</evidence>
<dbReference type="Gene3D" id="6.10.250.550">
    <property type="match status" value="1"/>
</dbReference>
<dbReference type="FunFam" id="3.30.54.20:FF:000001">
    <property type="entry name" value="Alanine--tRNA ligase"/>
    <property type="match status" value="1"/>
</dbReference>
<feature type="binding site" evidence="12">
    <location>
        <position position="666"/>
    </location>
    <ligand>
        <name>Zn(2+)</name>
        <dbReference type="ChEBI" id="CHEBI:29105"/>
    </ligand>
</feature>
<dbReference type="PATRIC" id="fig|1247726.3.peg.2028"/>
<dbReference type="GO" id="GO:0004813">
    <property type="term" value="F:alanine-tRNA ligase activity"/>
    <property type="evidence" value="ECO:0007669"/>
    <property type="project" value="UniProtKB-UniRule"/>
</dbReference>
<keyword evidence="11 12" id="KW-0030">Aminoacyl-tRNA synthetase</keyword>
<dbReference type="EMBL" id="CP003915">
    <property type="protein sequence ID" value="AHG63925.1"/>
    <property type="molecule type" value="Genomic_DNA"/>
</dbReference>
<dbReference type="Gene3D" id="3.10.310.40">
    <property type="match status" value="1"/>
</dbReference>
<evidence type="ECO:0000256" key="3">
    <source>
        <dbReference type="ARBA" id="ARBA00022555"/>
    </source>
</evidence>
<dbReference type="Pfam" id="PF02272">
    <property type="entry name" value="DHHA1"/>
    <property type="match status" value="1"/>
</dbReference>
<evidence type="ECO:0000256" key="2">
    <source>
        <dbReference type="ARBA" id="ARBA00008226"/>
    </source>
</evidence>
<evidence type="ECO:0000256" key="9">
    <source>
        <dbReference type="ARBA" id="ARBA00022884"/>
    </source>
</evidence>
<keyword evidence="9 12" id="KW-0694">RNA-binding</keyword>
<dbReference type="FunFam" id="3.30.930.10:FF:000004">
    <property type="entry name" value="Alanine--tRNA ligase"/>
    <property type="match status" value="1"/>
</dbReference>
<dbReference type="FunFam" id="3.10.310.40:FF:000001">
    <property type="entry name" value="Alanine--tRNA ligase"/>
    <property type="match status" value="1"/>
</dbReference>
<dbReference type="GO" id="GO:0008270">
    <property type="term" value="F:zinc ion binding"/>
    <property type="evidence" value="ECO:0007669"/>
    <property type="project" value="UniProtKB-UniRule"/>
</dbReference>
<name>W0PF59_ADVMD</name>
<dbReference type="AlphaFoldDB" id="W0PF59"/>
<keyword evidence="12" id="KW-0963">Cytoplasm</keyword>
<dbReference type="InterPro" id="IPR018163">
    <property type="entry name" value="Thr/Ala-tRNA-synth_IIc_edit"/>
</dbReference>
<dbReference type="KEGG" id="amim:MIM_c18450"/>
<evidence type="ECO:0000256" key="10">
    <source>
        <dbReference type="ARBA" id="ARBA00022917"/>
    </source>
</evidence>
<dbReference type="SUPFAM" id="SSF101353">
    <property type="entry name" value="Putative anticodon-binding domain of alanyl-tRNA synthetase (AlaRS)"/>
    <property type="match status" value="1"/>
</dbReference>